<evidence type="ECO:0000313" key="2">
    <source>
        <dbReference type="EMBL" id="SNS15969.1"/>
    </source>
</evidence>
<name>A0A239C7Q2_9ACTN</name>
<dbReference type="EMBL" id="FZNR01000011">
    <property type="protein sequence ID" value="SNS15969.1"/>
    <property type="molecule type" value="Genomic_DNA"/>
</dbReference>
<feature type="compositionally biased region" description="Polar residues" evidence="1">
    <location>
        <begin position="25"/>
        <end position="36"/>
    </location>
</feature>
<sequence length="110" mass="12328">MLHLDSKPNGEQGGHHAVSGKDTSDLQWQENDSSKSGMAGRAAHRGEQPDHAKALDQAVRRDRRLGEQSGQARRTNRTTLSLTRTNRRCDASRQPRPSQDRHTPEEFAMC</sequence>
<dbReference type="RefSeq" id="WP_089295875.1">
    <property type="nucleotide sequence ID" value="NZ_BOMU01000132.1"/>
</dbReference>
<gene>
    <name evidence="2" type="ORF">SAMN06264365_11119</name>
</gene>
<feature type="region of interest" description="Disordered" evidence="1">
    <location>
        <begin position="1"/>
        <end position="110"/>
    </location>
</feature>
<organism evidence="2 3">
    <name type="scientific">Actinoplanes regularis</name>
    <dbReference type="NCBI Taxonomy" id="52697"/>
    <lineage>
        <taxon>Bacteria</taxon>
        <taxon>Bacillati</taxon>
        <taxon>Actinomycetota</taxon>
        <taxon>Actinomycetes</taxon>
        <taxon>Micromonosporales</taxon>
        <taxon>Micromonosporaceae</taxon>
        <taxon>Actinoplanes</taxon>
    </lineage>
</organism>
<proteinExistence type="predicted"/>
<reference evidence="2 3" key="1">
    <citation type="submission" date="2017-06" db="EMBL/GenBank/DDBJ databases">
        <authorList>
            <person name="Kim H.J."/>
            <person name="Triplett B.A."/>
        </authorList>
    </citation>
    <scope>NUCLEOTIDE SEQUENCE [LARGE SCALE GENOMIC DNA]</scope>
    <source>
        <strain evidence="2 3">DSM 43151</strain>
    </source>
</reference>
<feature type="compositionally biased region" description="Basic and acidic residues" evidence="1">
    <location>
        <begin position="87"/>
        <end position="110"/>
    </location>
</feature>
<keyword evidence="3" id="KW-1185">Reference proteome</keyword>
<evidence type="ECO:0000256" key="1">
    <source>
        <dbReference type="SAM" id="MobiDB-lite"/>
    </source>
</evidence>
<dbReference type="AlphaFoldDB" id="A0A239C7Q2"/>
<protein>
    <submittedName>
        <fullName evidence="2">Uncharacterized protein</fullName>
    </submittedName>
</protein>
<evidence type="ECO:0000313" key="3">
    <source>
        <dbReference type="Proteomes" id="UP000198415"/>
    </source>
</evidence>
<accession>A0A239C7Q2</accession>
<dbReference type="Proteomes" id="UP000198415">
    <property type="component" value="Unassembled WGS sequence"/>
</dbReference>
<feature type="compositionally biased region" description="Basic and acidic residues" evidence="1">
    <location>
        <begin position="44"/>
        <end position="66"/>
    </location>
</feature>